<evidence type="ECO:0000259" key="3">
    <source>
        <dbReference type="PROSITE" id="PS51819"/>
    </source>
</evidence>
<dbReference type="PANTHER" id="PTHR12304">
    <property type="entry name" value="INOSINE-URIDINE PREFERRING NUCLEOSIDE HYDROLASE"/>
    <property type="match status" value="1"/>
</dbReference>
<dbReference type="Pfam" id="PF01965">
    <property type="entry name" value="DJ-1_PfpI"/>
    <property type="match status" value="1"/>
</dbReference>
<dbReference type="Pfam" id="PF00903">
    <property type="entry name" value="Glyoxalase"/>
    <property type="match status" value="1"/>
</dbReference>
<name>E8LZY9_9VIBR</name>
<accession>E8LZY9</accession>
<dbReference type="InterPro" id="IPR023186">
    <property type="entry name" value="IUNH"/>
</dbReference>
<feature type="domain" description="VOC" evidence="3">
    <location>
        <begin position="559"/>
        <end position="723"/>
    </location>
</feature>
<dbReference type="PANTHER" id="PTHR12304:SF58">
    <property type="entry name" value="INOSINE_URIDINE-PREFERRING NUCLEOSIDE HYDROLASE DOMAIN-CONTAINING PROTEIN"/>
    <property type="match status" value="1"/>
</dbReference>
<organism evidence="4 5">
    <name type="scientific">Vibrio brasiliensis LMG 20546</name>
    <dbReference type="NCBI Taxonomy" id="945543"/>
    <lineage>
        <taxon>Bacteria</taxon>
        <taxon>Pseudomonadati</taxon>
        <taxon>Pseudomonadota</taxon>
        <taxon>Gammaproteobacteria</taxon>
        <taxon>Vibrionales</taxon>
        <taxon>Vibrionaceae</taxon>
        <taxon>Vibrio</taxon>
        <taxon>Vibrio oreintalis group</taxon>
    </lineage>
</organism>
<dbReference type="SUPFAM" id="SSF53590">
    <property type="entry name" value="Nucleoside hydrolase"/>
    <property type="match status" value="1"/>
</dbReference>
<sequence length="732" mass="80342">MRNKEVVNNSRKVNKALLVVTSHTQLGDTGQKTGFWFNEMATPFWRFYNAGYEVTIASIQGGDAQADPLSCSGEFVTQQVKQFQQSDYAMSLLKNTVCIDDVDSSVFTTIFLCGGHGTLWDFRQSSGLARVVSEFYADKKLIGSVCHGPTGLLSAKKTDGSPLVEGLKLTGFSDAEEKLTPPEYIKALPYHLEDELVKEGAAYQCEKPSAKFVVTEKGLISGQNPDSVDLVMDTILDALDKKSVWIDTDISIGTRSPQGALCDVDDAYALLSLFNASNLKIEGISATYGNTDVDTALSLARQVANRFGPIGLPVMKGAAQPLTINDVAENDATKALAEKLKQKSMTVVALGPATNIASLILLYPDLVSKIDQIILVAGRSSENEHFVVGPKQQTPFRDLNFDLDPDAFRVLLESGIPLVLTPFELANQVWISQSDLNKLGEGCDAARYLSEKSQPWLEMWLSVFSAPGFNPFDALAAGFAKNPNLYQAQRLPVEIRIAADDTKAGRFGVANSYKPYLVASAECQSPYSVLFCTGVTPDFASSLIDSIEAPSDPSKFITAVSHLNIVVDDIEKATSFYQRTLGFVQAYDEDGSIMDYPRLNLASFAKDAGFENGKVDLDIRFLHHPTAGLYLELMRYYEPVGDQRVTIKNTNDLGGIRHTALEVSDIMAAFNHLKDQPGGELVRYPDGCGDKEVEGPPMVLSPYTMSFFYWRDQYGVQWELECGRKRGYLRGI</sequence>
<dbReference type="AlphaFoldDB" id="E8LZY9"/>
<reference evidence="4 5" key="1">
    <citation type="journal article" date="2012" name="Int. J. Syst. Evol. Microbiol.">
        <title>Vibrio caribbeanicus sp. nov., isolated from the marine sponge Scleritoderma cyanea.</title>
        <authorList>
            <person name="Hoffmann M."/>
            <person name="Monday S.R."/>
            <person name="Allard M.W."/>
            <person name="Strain E.A."/>
            <person name="Whittaker P."/>
            <person name="Naum M."/>
            <person name="McCarthy P.J."/>
            <person name="Lopez J.V."/>
            <person name="Fischer M."/>
            <person name="Brown E.W."/>
        </authorList>
    </citation>
    <scope>NUCLEOTIDE SEQUENCE [LARGE SCALE GENOMIC DNA]</scope>
    <source>
        <strain evidence="4 5">LMG 20546</strain>
    </source>
</reference>
<dbReference type="eggNOG" id="COG0346">
    <property type="taxonomic scope" value="Bacteria"/>
</dbReference>
<dbReference type="GO" id="GO:0005829">
    <property type="term" value="C:cytosol"/>
    <property type="evidence" value="ECO:0007669"/>
    <property type="project" value="TreeGrafter"/>
</dbReference>
<dbReference type="Gene3D" id="3.90.245.10">
    <property type="entry name" value="Ribonucleoside hydrolase-like"/>
    <property type="match status" value="1"/>
</dbReference>
<dbReference type="SUPFAM" id="SSF54593">
    <property type="entry name" value="Glyoxalase/Bleomycin resistance protein/Dihydroxybiphenyl dioxygenase"/>
    <property type="match status" value="1"/>
</dbReference>
<evidence type="ECO:0000256" key="2">
    <source>
        <dbReference type="ARBA" id="ARBA00023295"/>
    </source>
</evidence>
<dbReference type="STRING" id="945543.VIBR0546_21430"/>
<evidence type="ECO:0000313" key="5">
    <source>
        <dbReference type="Proteomes" id="UP000004371"/>
    </source>
</evidence>
<dbReference type="OrthoDB" id="9797882at2"/>
<dbReference type="InterPro" id="IPR002818">
    <property type="entry name" value="DJ-1/PfpI"/>
</dbReference>
<keyword evidence="5" id="KW-1185">Reference proteome</keyword>
<evidence type="ECO:0000256" key="1">
    <source>
        <dbReference type="ARBA" id="ARBA00022801"/>
    </source>
</evidence>
<dbReference type="eggNOG" id="COG0693">
    <property type="taxonomic scope" value="Bacteria"/>
</dbReference>
<dbReference type="GO" id="GO:0008477">
    <property type="term" value="F:purine nucleosidase activity"/>
    <property type="evidence" value="ECO:0007669"/>
    <property type="project" value="TreeGrafter"/>
</dbReference>
<dbReference type="Proteomes" id="UP000004371">
    <property type="component" value="Unassembled WGS sequence"/>
</dbReference>
<keyword evidence="1 4" id="KW-0378">Hydrolase</keyword>
<dbReference type="InterPro" id="IPR004360">
    <property type="entry name" value="Glyas_Fos-R_dOase_dom"/>
</dbReference>
<dbReference type="eggNOG" id="COG1957">
    <property type="taxonomic scope" value="Bacteria"/>
</dbReference>
<dbReference type="InterPro" id="IPR029062">
    <property type="entry name" value="Class_I_gatase-like"/>
</dbReference>
<dbReference type="Pfam" id="PF01156">
    <property type="entry name" value="IU_nuc_hydro"/>
    <property type="match status" value="1"/>
</dbReference>
<dbReference type="Gene3D" id="3.40.50.880">
    <property type="match status" value="1"/>
</dbReference>
<dbReference type="CDD" id="cd03141">
    <property type="entry name" value="GATase1_Hsp31_like"/>
    <property type="match status" value="1"/>
</dbReference>
<comment type="caution">
    <text evidence="4">The sequence shown here is derived from an EMBL/GenBank/DDBJ whole genome shotgun (WGS) entry which is preliminary data.</text>
</comment>
<dbReference type="SUPFAM" id="SSF52317">
    <property type="entry name" value="Class I glutamine amidotransferase-like"/>
    <property type="match status" value="1"/>
</dbReference>
<dbReference type="InterPro" id="IPR037523">
    <property type="entry name" value="VOC_core"/>
</dbReference>
<dbReference type="InterPro" id="IPR036452">
    <property type="entry name" value="Ribo_hydro-like"/>
</dbReference>
<dbReference type="GO" id="GO:0006152">
    <property type="term" value="P:purine nucleoside catabolic process"/>
    <property type="evidence" value="ECO:0007669"/>
    <property type="project" value="TreeGrafter"/>
</dbReference>
<dbReference type="InterPro" id="IPR001910">
    <property type="entry name" value="Inosine/uridine_hydrolase_dom"/>
</dbReference>
<dbReference type="Gene3D" id="3.10.180.10">
    <property type="entry name" value="2,3-Dihydroxybiphenyl 1,2-Dioxygenase, domain 1"/>
    <property type="match status" value="1"/>
</dbReference>
<protein>
    <submittedName>
        <fullName evidence="4">Inosine/uridine-preferring nucleoside hydrolase</fullName>
    </submittedName>
</protein>
<dbReference type="InterPro" id="IPR029068">
    <property type="entry name" value="Glyas_Bleomycin-R_OHBP_Dase"/>
</dbReference>
<evidence type="ECO:0000313" key="4">
    <source>
        <dbReference type="EMBL" id="EGA63736.1"/>
    </source>
</evidence>
<dbReference type="EMBL" id="AEVS01000109">
    <property type="protein sequence ID" value="EGA63736.1"/>
    <property type="molecule type" value="Genomic_DNA"/>
</dbReference>
<keyword evidence="2" id="KW-0326">Glycosidase</keyword>
<dbReference type="RefSeq" id="WP_006881404.1">
    <property type="nucleotide sequence ID" value="NZ_AEVS01000109.1"/>
</dbReference>
<dbReference type="PROSITE" id="PS51819">
    <property type="entry name" value="VOC"/>
    <property type="match status" value="1"/>
</dbReference>
<proteinExistence type="predicted"/>
<gene>
    <name evidence="4" type="ORF">VIBR0546_21430</name>
</gene>